<feature type="transmembrane region" description="Helical" evidence="1">
    <location>
        <begin position="177"/>
        <end position="196"/>
    </location>
</feature>
<keyword evidence="1" id="KW-0472">Membrane</keyword>
<dbReference type="PANTHER" id="PTHR36383">
    <property type="entry name" value="OS09G0529350 PROTEIN"/>
    <property type="match status" value="1"/>
</dbReference>
<keyword evidence="1" id="KW-0812">Transmembrane</keyword>
<organism evidence="2 3">
    <name type="scientific">Ceratopteris richardii</name>
    <name type="common">Triangle waterfern</name>
    <dbReference type="NCBI Taxonomy" id="49495"/>
    <lineage>
        <taxon>Eukaryota</taxon>
        <taxon>Viridiplantae</taxon>
        <taxon>Streptophyta</taxon>
        <taxon>Embryophyta</taxon>
        <taxon>Tracheophyta</taxon>
        <taxon>Polypodiopsida</taxon>
        <taxon>Polypodiidae</taxon>
        <taxon>Polypodiales</taxon>
        <taxon>Pteridineae</taxon>
        <taxon>Pteridaceae</taxon>
        <taxon>Parkerioideae</taxon>
        <taxon>Ceratopteris</taxon>
    </lineage>
</organism>
<proteinExistence type="predicted"/>
<evidence type="ECO:0000313" key="2">
    <source>
        <dbReference type="EMBL" id="KAH7443729.1"/>
    </source>
</evidence>
<dbReference type="AlphaFoldDB" id="A0A8T2VGZ3"/>
<sequence>MLAVTEVWPSAVQSAWISPRDHAGKAITTRVSLHWKSHKGSDETNRRPLQLRRCSENSEGEVGKNEGDENTWAIEGKVEKLLSDEALFQDLTAAVERVTKARKDLDELEEREKQSLVAKNLDAAKSLVESCQRDVFAAEMDVKNAEIALIKARAGIVDTVGEEIIDKDVERKESAKAAGVAGVVGSLAVIPFYSLTGDLDNVEIILKTGMAFISCALFGLTYRYVVRRDLINTQLRAGCIAAFALVRCFAQVDAARLLSNISQKEITELLSTGSLFAAESIAIFSFAAVGLEYCMQQGIVSPFPSKRQ</sequence>
<dbReference type="OMA" id="KWETANI"/>
<evidence type="ECO:0000313" key="3">
    <source>
        <dbReference type="Proteomes" id="UP000825935"/>
    </source>
</evidence>
<accession>A0A8T2VGZ3</accession>
<name>A0A8T2VGZ3_CERRI</name>
<dbReference type="EMBL" id="CM035407">
    <property type="protein sequence ID" value="KAH7443729.1"/>
    <property type="molecule type" value="Genomic_DNA"/>
</dbReference>
<dbReference type="Proteomes" id="UP000825935">
    <property type="component" value="Chromosome 2"/>
</dbReference>
<keyword evidence="3" id="KW-1185">Reference proteome</keyword>
<reference evidence="2" key="1">
    <citation type="submission" date="2021-08" db="EMBL/GenBank/DDBJ databases">
        <title>WGS assembly of Ceratopteris richardii.</title>
        <authorList>
            <person name="Marchant D.B."/>
            <person name="Chen G."/>
            <person name="Jenkins J."/>
            <person name="Shu S."/>
            <person name="Leebens-Mack J."/>
            <person name="Grimwood J."/>
            <person name="Schmutz J."/>
            <person name="Soltis P."/>
            <person name="Soltis D."/>
            <person name="Chen Z.-H."/>
        </authorList>
    </citation>
    <scope>NUCLEOTIDE SEQUENCE</scope>
    <source>
        <strain evidence="2">Whitten #5841</strain>
        <tissue evidence="2">Leaf</tissue>
    </source>
</reference>
<comment type="caution">
    <text evidence="2">The sequence shown here is derived from an EMBL/GenBank/DDBJ whole genome shotgun (WGS) entry which is preliminary data.</text>
</comment>
<keyword evidence="1" id="KW-1133">Transmembrane helix</keyword>
<evidence type="ECO:0000256" key="1">
    <source>
        <dbReference type="SAM" id="Phobius"/>
    </source>
</evidence>
<protein>
    <submittedName>
        <fullName evidence="2">Uncharacterized protein</fullName>
    </submittedName>
</protein>
<gene>
    <name evidence="2" type="ORF">KP509_02G048300</name>
</gene>
<dbReference type="OrthoDB" id="198474at2759"/>
<feature type="transmembrane region" description="Helical" evidence="1">
    <location>
        <begin position="208"/>
        <end position="226"/>
    </location>
</feature>
<dbReference type="PANTHER" id="PTHR36383:SF1">
    <property type="entry name" value="PROTEIN, PUTATIVE-RELATED"/>
    <property type="match status" value="1"/>
</dbReference>